<dbReference type="PROSITE" id="PS51645">
    <property type="entry name" value="PHR_CRY_ALPHA_BETA"/>
    <property type="match status" value="1"/>
</dbReference>
<dbReference type="AlphaFoldDB" id="A0A3E1K7N1"/>
<evidence type="ECO:0000256" key="10">
    <source>
        <dbReference type="ARBA" id="ARBA00059220"/>
    </source>
</evidence>
<keyword evidence="17" id="KW-1185">Reference proteome</keyword>
<dbReference type="GO" id="GO:0071949">
    <property type="term" value="F:FAD binding"/>
    <property type="evidence" value="ECO:0007669"/>
    <property type="project" value="TreeGrafter"/>
</dbReference>
<dbReference type="FunFam" id="1.10.579.10:FF:000003">
    <property type="entry name" value="Deoxyribodipyrimidine photo-lyase"/>
    <property type="match status" value="1"/>
</dbReference>
<dbReference type="GO" id="GO:0009416">
    <property type="term" value="P:response to light stimulus"/>
    <property type="evidence" value="ECO:0007669"/>
    <property type="project" value="TreeGrafter"/>
</dbReference>
<dbReference type="GO" id="GO:0000719">
    <property type="term" value="P:photoreactive repair"/>
    <property type="evidence" value="ECO:0007669"/>
    <property type="project" value="UniProtKB-ARBA"/>
</dbReference>
<dbReference type="InterPro" id="IPR018394">
    <property type="entry name" value="DNA_photolyase_1_CS_C"/>
</dbReference>
<dbReference type="PROSITE" id="PS00691">
    <property type="entry name" value="DNA_PHOTOLYASES_1_2"/>
    <property type="match status" value="1"/>
</dbReference>
<dbReference type="InterPro" id="IPR002081">
    <property type="entry name" value="Cryptochrome/DNA_photolyase_1"/>
</dbReference>
<keyword evidence="16" id="KW-0456">Lyase</keyword>
<dbReference type="GO" id="GO:0003904">
    <property type="term" value="F:deoxyribodipyrimidine photo-lyase activity"/>
    <property type="evidence" value="ECO:0007669"/>
    <property type="project" value="UniProtKB-EC"/>
</dbReference>
<gene>
    <name evidence="16" type="ORF">DZC52_09595</name>
</gene>
<dbReference type="GO" id="GO:0003677">
    <property type="term" value="F:DNA binding"/>
    <property type="evidence" value="ECO:0007669"/>
    <property type="project" value="TreeGrafter"/>
</dbReference>
<feature type="domain" description="Photolyase/cryptochrome alpha/beta" evidence="15">
    <location>
        <begin position="3"/>
        <end position="132"/>
    </location>
</feature>
<dbReference type="InterPro" id="IPR036155">
    <property type="entry name" value="Crypto/Photolyase_N_sf"/>
</dbReference>
<dbReference type="PANTHER" id="PTHR11455:SF9">
    <property type="entry name" value="CRYPTOCHROME CIRCADIAN CLOCK 5 ISOFORM X1"/>
    <property type="match status" value="1"/>
</dbReference>
<comment type="similarity">
    <text evidence="14">Belongs to the DNA photolyase family.</text>
</comment>
<feature type="binding site" evidence="12">
    <location>
        <position position="224"/>
    </location>
    <ligand>
        <name>FAD</name>
        <dbReference type="ChEBI" id="CHEBI:57692"/>
    </ligand>
</feature>
<evidence type="ECO:0000256" key="8">
    <source>
        <dbReference type="ARBA" id="ARBA00031671"/>
    </source>
</evidence>
<dbReference type="RefSeq" id="WP_116650928.1">
    <property type="nucleotide sequence ID" value="NZ_QUZK01000038.1"/>
</dbReference>
<evidence type="ECO:0000256" key="14">
    <source>
        <dbReference type="RuleBase" id="RU004182"/>
    </source>
</evidence>
<dbReference type="InterPro" id="IPR005101">
    <property type="entry name" value="Cryptochr/Photolyase_FAD-bd"/>
</dbReference>
<dbReference type="Gene3D" id="1.10.579.10">
    <property type="entry name" value="DNA Cyclobutane Dipyrimidine Photolyase, subunit A, domain 3"/>
    <property type="match status" value="1"/>
</dbReference>
<keyword evidence="6 12" id="KW-0274">FAD</keyword>
<evidence type="ECO:0000256" key="6">
    <source>
        <dbReference type="ARBA" id="ARBA00022827"/>
    </source>
</evidence>
<proteinExistence type="inferred from homology"/>
<sequence length="470" mass="53680">MTDTAIVWFRRDLRLADNPALDHARRHHECVVPLFVFDPATESPWSPGAAGRWWLHRSLGELDERLRDRGSRLILAGGDPLEAFERIRQVTGAGAVYWNRVYEPAVVGRDRRIKQRLRDDGWETKSFNGSLLVEPWNGVKADGDPYLVFTPFWKHLQRHWQPPPHSPEPRELAPPGRWPASLDLDDLALLPDHDWPEKLAAHWAPGELGARRRLDGFTDAAAAYHDQRNRPDRPGTSGLSPHLHFGEVSPGQILRALEPSGELPAGKGRMVFASELAWREFSHHLLWHFPDTPDESLKQAFRAFPWRKPGDYADDLSAWQRGRTGIPMVDAGMRQLWETGWMHNRVRMIVASFLTKNLLVPWQEGAGWFWDTLVDADLANNTQGWQWTAGCGADAAPYFRVFNPVLQGEKFDPEGEYLRRWCPELAGREPGRIHQPLSAGEAESLGYPQPIVDLKATRRRALDAWDRIRK</sequence>
<comment type="similarity">
    <text evidence="2">Belongs to the DNA photolyase class-1 family.</text>
</comment>
<name>A0A3E1K7N1_9GAMM</name>
<evidence type="ECO:0000256" key="1">
    <source>
        <dbReference type="ARBA" id="ARBA00001932"/>
    </source>
</evidence>
<feature type="binding site" evidence="12">
    <location>
        <begin position="236"/>
        <end position="240"/>
    </location>
    <ligand>
        <name>FAD</name>
        <dbReference type="ChEBI" id="CHEBI:57692"/>
    </ligand>
</feature>
<comment type="caution">
    <text evidence="16">The sequence shown here is derived from an EMBL/GenBank/DDBJ whole genome shotgun (WGS) entry which is preliminary data.</text>
</comment>
<dbReference type="Proteomes" id="UP000260351">
    <property type="component" value="Unassembled WGS sequence"/>
</dbReference>
<evidence type="ECO:0000256" key="11">
    <source>
        <dbReference type="ARBA" id="ARBA00083107"/>
    </source>
</evidence>
<evidence type="ECO:0000256" key="5">
    <source>
        <dbReference type="ARBA" id="ARBA00022630"/>
    </source>
</evidence>
<comment type="cofactor">
    <cofactor evidence="12">
        <name>FAD</name>
        <dbReference type="ChEBI" id="CHEBI:57692"/>
    </cofactor>
    <text evidence="12">Binds 1 FAD per subunit.</text>
</comment>
<dbReference type="SUPFAM" id="SSF48173">
    <property type="entry name" value="Cryptochrome/photolyase FAD-binding domain"/>
    <property type="match status" value="1"/>
</dbReference>
<dbReference type="Gene3D" id="1.25.40.80">
    <property type="match status" value="1"/>
</dbReference>
<feature type="site" description="Electron transfer via tryptophanyl radical" evidence="13">
    <location>
        <position position="362"/>
    </location>
</feature>
<dbReference type="EMBL" id="QUZK01000038">
    <property type="protein sequence ID" value="RFF30059.1"/>
    <property type="molecule type" value="Genomic_DNA"/>
</dbReference>
<dbReference type="PROSITE" id="PS00394">
    <property type="entry name" value="DNA_PHOTOLYASES_1_1"/>
    <property type="match status" value="1"/>
</dbReference>
<protein>
    <recommendedName>
        <fullName evidence="4">Deoxyribodipyrimidine photo-lyase</fullName>
        <ecNumber evidence="3">4.1.99.3</ecNumber>
    </recommendedName>
    <alternativeName>
        <fullName evidence="8">DNA photolyase</fullName>
    </alternativeName>
    <alternativeName>
        <fullName evidence="11">Photoreactivating enzyme</fullName>
    </alternativeName>
</protein>
<evidence type="ECO:0000256" key="13">
    <source>
        <dbReference type="PIRSR" id="PIRSR602081-2"/>
    </source>
</evidence>
<dbReference type="PRINTS" id="PR00147">
    <property type="entry name" value="DNAPHOTLYASE"/>
</dbReference>
<evidence type="ECO:0000256" key="7">
    <source>
        <dbReference type="ARBA" id="ARBA00022991"/>
    </source>
</evidence>
<keyword evidence="5 12" id="KW-0285">Flavoprotein</keyword>
<dbReference type="Pfam" id="PF00875">
    <property type="entry name" value="DNA_photolyase"/>
    <property type="match status" value="1"/>
</dbReference>
<dbReference type="InterPro" id="IPR036134">
    <property type="entry name" value="Crypto/Photolyase_FAD-like_sf"/>
</dbReference>
<dbReference type="InterPro" id="IPR014729">
    <property type="entry name" value="Rossmann-like_a/b/a_fold"/>
</dbReference>
<dbReference type="Gene3D" id="3.40.50.620">
    <property type="entry name" value="HUPs"/>
    <property type="match status" value="1"/>
</dbReference>
<evidence type="ECO:0000256" key="2">
    <source>
        <dbReference type="ARBA" id="ARBA00005862"/>
    </source>
</evidence>
<dbReference type="InterPro" id="IPR006050">
    <property type="entry name" value="DNA_photolyase_N"/>
</dbReference>
<evidence type="ECO:0000313" key="17">
    <source>
        <dbReference type="Proteomes" id="UP000260351"/>
    </source>
</evidence>
<evidence type="ECO:0000256" key="12">
    <source>
        <dbReference type="PIRSR" id="PIRSR602081-1"/>
    </source>
</evidence>
<feature type="site" description="Electron transfer via tryptophanyl radical" evidence="13">
    <location>
        <position position="385"/>
    </location>
</feature>
<comment type="cofactor">
    <cofactor evidence="1">
        <name>(6R)-5,10-methylene-5,6,7,8-tetrahydrofolate</name>
        <dbReference type="ChEBI" id="CHEBI:15636"/>
    </cofactor>
</comment>
<organism evidence="16 17">
    <name type="scientific">Wenzhouxiangella sediminis</name>
    <dbReference type="NCBI Taxonomy" id="1792836"/>
    <lineage>
        <taxon>Bacteria</taxon>
        <taxon>Pseudomonadati</taxon>
        <taxon>Pseudomonadota</taxon>
        <taxon>Gammaproteobacteria</taxon>
        <taxon>Chromatiales</taxon>
        <taxon>Wenzhouxiangellaceae</taxon>
        <taxon>Wenzhouxiangella</taxon>
    </lineage>
</organism>
<evidence type="ECO:0000313" key="16">
    <source>
        <dbReference type="EMBL" id="RFF30059.1"/>
    </source>
</evidence>
<feature type="site" description="Electron transfer via tryptophanyl radical" evidence="13">
    <location>
        <position position="306"/>
    </location>
</feature>
<dbReference type="Pfam" id="PF03441">
    <property type="entry name" value="FAD_binding_7"/>
    <property type="match status" value="1"/>
</dbReference>
<dbReference type="EC" id="4.1.99.3" evidence="3"/>
<dbReference type="PANTHER" id="PTHR11455">
    <property type="entry name" value="CRYPTOCHROME"/>
    <property type="match status" value="1"/>
</dbReference>
<keyword evidence="7 14" id="KW-0157">Chromophore</keyword>
<evidence type="ECO:0000256" key="9">
    <source>
        <dbReference type="ARBA" id="ARBA00033999"/>
    </source>
</evidence>
<reference evidence="16 17" key="1">
    <citation type="submission" date="2018-08" db="EMBL/GenBank/DDBJ databases">
        <title>Wenzhouxiangella salilacus sp. nov., a novel bacterium isolated from a saline lake in Xinjiang Province, China.</title>
        <authorList>
            <person name="Han S."/>
        </authorList>
    </citation>
    <scope>NUCLEOTIDE SEQUENCE [LARGE SCALE GENOMIC DNA]</scope>
    <source>
        <strain evidence="16 17">XDB06</strain>
    </source>
</reference>
<feature type="binding site" evidence="12">
    <location>
        <position position="272"/>
    </location>
    <ligand>
        <name>FAD</name>
        <dbReference type="ChEBI" id="CHEBI:57692"/>
    </ligand>
</feature>
<evidence type="ECO:0000259" key="15">
    <source>
        <dbReference type="PROSITE" id="PS51645"/>
    </source>
</evidence>
<accession>A0A3E1K7N1</accession>
<comment type="function">
    <text evidence="10">Involved in repair of UV radiation-induced DNA damage. Catalyzes the light-dependent monomerization (300-600 nm) of cyclobutyl pyrimidine dimers (in cis-syn configuration), which are formed between adjacent bases on the same DNA strand upon exposure to ultraviolet radiation.</text>
</comment>
<dbReference type="SUPFAM" id="SSF52425">
    <property type="entry name" value="Cryptochrome/photolyase, N-terminal domain"/>
    <property type="match status" value="1"/>
</dbReference>
<dbReference type="OrthoDB" id="9772484at2"/>
<evidence type="ECO:0000256" key="4">
    <source>
        <dbReference type="ARBA" id="ARBA00014046"/>
    </source>
</evidence>
<comment type="catalytic activity">
    <reaction evidence="9">
        <text>cyclobutadipyrimidine (in DNA) = 2 pyrimidine residues (in DNA).</text>
        <dbReference type="EC" id="4.1.99.3"/>
    </reaction>
</comment>
<evidence type="ECO:0000256" key="3">
    <source>
        <dbReference type="ARBA" id="ARBA00013149"/>
    </source>
</evidence>
<feature type="binding site" evidence="12">
    <location>
        <begin position="375"/>
        <end position="377"/>
    </location>
    <ligand>
        <name>FAD</name>
        <dbReference type="ChEBI" id="CHEBI:57692"/>
    </ligand>
</feature>